<reference evidence="9" key="1">
    <citation type="submission" date="2014-08" db="EMBL/GenBank/DDBJ databases">
        <authorList>
            <person name="Senf B."/>
            <person name="Petzold A."/>
            <person name="Downie B.R."/>
            <person name="Koch P."/>
            <person name="Platzer M."/>
        </authorList>
    </citation>
    <scope>NUCLEOTIDE SEQUENCE [LARGE SCALE GENOMIC DNA]</scope>
    <source>
        <strain evidence="9">GRZ</strain>
    </source>
</reference>
<dbReference type="AlphaFoldDB" id="A0A1A7ZWV7"/>
<dbReference type="PANTHER" id="PTHR48485:SF4">
    <property type="entry name" value="INTERLEUKIN-12 SUBUNIT BETA"/>
    <property type="match status" value="1"/>
</dbReference>
<dbReference type="InterPro" id="IPR013783">
    <property type="entry name" value="Ig-like_fold"/>
</dbReference>
<dbReference type="GO" id="GO:0004896">
    <property type="term" value="F:cytokine receptor activity"/>
    <property type="evidence" value="ECO:0007669"/>
    <property type="project" value="UniProtKB-UniRule"/>
</dbReference>
<dbReference type="EMBL" id="HADY01007965">
    <property type="protein sequence ID" value="SBP46450.1"/>
    <property type="molecule type" value="Transcribed_RNA"/>
</dbReference>
<evidence type="ECO:0000256" key="1">
    <source>
        <dbReference type="ARBA" id="ARBA00022729"/>
    </source>
</evidence>
<dbReference type="PRINTS" id="PR01928">
    <property type="entry name" value="INTRLEUKN12B"/>
</dbReference>
<reference evidence="9" key="5">
    <citation type="submission" date="2025-05" db="UniProtKB">
        <authorList>
            <consortium name="Ensembl"/>
        </authorList>
    </citation>
    <scope>IDENTIFICATION</scope>
</reference>
<dbReference type="InterPro" id="IPR019482">
    <property type="entry name" value="IL-12_beta_cen-dom"/>
</dbReference>
<evidence type="ECO:0000313" key="7">
    <source>
        <dbReference type="EMBL" id="KAF7206267.1"/>
    </source>
</evidence>
<dbReference type="PIRSF" id="PIRSF038007">
    <property type="entry name" value="IL_12_beta"/>
    <property type="match status" value="1"/>
</dbReference>
<dbReference type="Proteomes" id="UP000822369">
    <property type="component" value="Chromosome 15"/>
</dbReference>
<evidence type="ECO:0000313" key="9">
    <source>
        <dbReference type="Ensembl" id="ENSNFUP00015018163.1"/>
    </source>
</evidence>
<reference evidence="7" key="4">
    <citation type="submission" date="2020-03" db="EMBL/GenBank/DDBJ databases">
        <title>Intra-Species Differences in Population Size shape Life History and Genome Evolution.</title>
        <authorList>
            <person name="Willemsen D."/>
            <person name="Cui R."/>
            <person name="Valenzano D.R."/>
        </authorList>
    </citation>
    <scope>NUCLEOTIDE SEQUENCE</scope>
    <source>
        <strain evidence="7">GRZ</strain>
        <tissue evidence="7">Whole</tissue>
    </source>
</reference>
<feature type="chain" id="PRO_5044514103" description="Interleukin-12 subunit beta" evidence="5">
    <location>
        <begin position="17"/>
        <end position="318"/>
    </location>
</feature>
<keyword evidence="3 5" id="KW-0325">Glycoprotein</keyword>
<sequence length="318" mass="36066">MHSLVLMVLCAGLSFATSDSQDHNQETLMDNVLVLRVSHVHGSRIKVSLSCGEAYQDKPVFWKRNGVELTPALQGNRVTVLVREMNGGNYTCHLSPDGEYLNHTVILVQPDNRTVILEEISPEGGHIHCLAPNYNGSFHCSWTRTQHRSHAAVLLVKTNRYMDKIPCELEADGSGVICQDASCPYKEERHRITLTVYIHSYSRLEAYTRSFYLREIVKPEKLPNLRVSSGQVFSWDAPDSWDKPGSYFGLHFQIKVARIGHSCSSDKPILTNITEVRKYEVNITSRRYVFCVRAQDKHTLGPWSNWSQCTVNKSDVVC</sequence>
<protein>
    <recommendedName>
        <fullName evidence="5">Interleukin-12 subunit beta</fullName>
        <shortName evidence="5">IL-12B</shortName>
    </recommendedName>
    <alternativeName>
        <fullName evidence="5">Cytotoxic lymphocyte maturation factor 40 kDa subunit</fullName>
    </alternativeName>
    <alternativeName>
        <fullName evidence="5">IL-12 subunit p40</fullName>
    </alternativeName>
</protein>
<dbReference type="EMBL" id="JAAVVJ010000015">
    <property type="protein sequence ID" value="KAF7206267.1"/>
    <property type="molecule type" value="Genomic_DNA"/>
</dbReference>
<dbReference type="SUPFAM" id="SSF49265">
    <property type="entry name" value="Fibronectin type III"/>
    <property type="match status" value="2"/>
</dbReference>
<comment type="similarity">
    <text evidence="5">Belongs to the IL-12B family.</text>
</comment>
<keyword evidence="2" id="KW-1015">Disulfide bond</keyword>
<dbReference type="GO" id="GO:0005615">
    <property type="term" value="C:extracellular space"/>
    <property type="evidence" value="ECO:0007669"/>
    <property type="project" value="UniProtKB-KW"/>
</dbReference>
<dbReference type="OrthoDB" id="8670716at2759"/>
<dbReference type="InterPro" id="IPR003961">
    <property type="entry name" value="FN3_dom"/>
</dbReference>
<dbReference type="InterPro" id="IPR015528">
    <property type="entry name" value="IL-12_beta"/>
</dbReference>
<keyword evidence="5" id="KW-0202">Cytokine</keyword>
<dbReference type="CTD" id="335994"/>
<evidence type="ECO:0000256" key="4">
    <source>
        <dbReference type="ARBA" id="ARBA00023319"/>
    </source>
</evidence>
<keyword evidence="1 5" id="KW-0732">Signal</keyword>
<dbReference type="CDD" id="cd00063">
    <property type="entry name" value="FN3"/>
    <property type="match status" value="1"/>
</dbReference>
<dbReference type="InterPro" id="IPR007110">
    <property type="entry name" value="Ig-like_dom"/>
</dbReference>
<dbReference type="InterPro" id="IPR036116">
    <property type="entry name" value="FN3_sf"/>
</dbReference>
<dbReference type="GeneTree" id="ENSGT00390000012630"/>
<dbReference type="Proteomes" id="UP000694548">
    <property type="component" value="Chromosome sgr11"/>
</dbReference>
<dbReference type="OMA" id="SWEKPCT"/>
<proteinExistence type="inferred from homology"/>
<keyword evidence="4 5" id="KW-0393">Immunoglobulin domain</keyword>
<name>A0A1A7ZWV7_NOTFU</name>
<feature type="domain" description="Ig-like" evidence="6">
    <location>
        <begin position="42"/>
        <end position="102"/>
    </location>
</feature>
<evidence type="ECO:0000256" key="3">
    <source>
        <dbReference type="ARBA" id="ARBA00023180"/>
    </source>
</evidence>
<reference evidence="8" key="2">
    <citation type="submission" date="2016-05" db="EMBL/GenBank/DDBJ databases">
        <authorList>
            <person name="Lavstsen T."/>
            <person name="Jespersen J.S."/>
        </authorList>
    </citation>
    <scope>NUCLEOTIDE SEQUENCE</scope>
    <source>
        <tissue evidence="8">Brain</tissue>
    </source>
</reference>
<comment type="subcellular location">
    <subcellularLocation>
        <location evidence="5">Secreted</location>
    </subcellularLocation>
</comment>
<reference evidence="8" key="3">
    <citation type="submission" date="2016-06" db="EMBL/GenBank/DDBJ databases">
        <title>The genome of a short-lived fish provides insights into sex chromosome evolution and the genetic control of aging.</title>
        <authorList>
            <person name="Reichwald K."/>
            <person name="Felder M."/>
            <person name="Petzold A."/>
            <person name="Koch P."/>
            <person name="Groth M."/>
            <person name="Platzer M."/>
        </authorList>
    </citation>
    <scope>NUCLEOTIDE SEQUENCE</scope>
    <source>
        <tissue evidence="8">Brain</tissue>
    </source>
</reference>
<evidence type="ECO:0000256" key="2">
    <source>
        <dbReference type="ARBA" id="ARBA00023157"/>
    </source>
</evidence>
<dbReference type="PANTHER" id="PTHR48485">
    <property type="entry name" value="INTERLEUKIN-12 SUBUNIT BETA-RELATED"/>
    <property type="match status" value="1"/>
</dbReference>
<evidence type="ECO:0000313" key="8">
    <source>
        <dbReference type="EMBL" id="SBP46450.1"/>
    </source>
</evidence>
<dbReference type="KEGG" id="nfu:107386759"/>
<dbReference type="RefSeq" id="XP_015816851.3">
    <property type="nucleotide sequence ID" value="XM_015961365.3"/>
</dbReference>
<dbReference type="Pfam" id="PF10420">
    <property type="entry name" value="IL12p40_C"/>
    <property type="match status" value="1"/>
</dbReference>
<dbReference type="Bgee" id="ENSNFUG00015008661">
    <property type="expression patterns" value="Expressed in liver and 1 other cell type or tissue"/>
</dbReference>
<dbReference type="GO" id="GO:0005125">
    <property type="term" value="F:cytokine activity"/>
    <property type="evidence" value="ECO:0007669"/>
    <property type="project" value="UniProtKB-KW"/>
</dbReference>
<organism evidence="8">
    <name type="scientific">Nothobranchius furzeri</name>
    <name type="common">Turquoise killifish</name>
    <dbReference type="NCBI Taxonomy" id="105023"/>
    <lineage>
        <taxon>Eukaryota</taxon>
        <taxon>Metazoa</taxon>
        <taxon>Chordata</taxon>
        <taxon>Craniata</taxon>
        <taxon>Vertebrata</taxon>
        <taxon>Euteleostomi</taxon>
        <taxon>Actinopterygii</taxon>
        <taxon>Neopterygii</taxon>
        <taxon>Teleostei</taxon>
        <taxon>Neoteleostei</taxon>
        <taxon>Acanthomorphata</taxon>
        <taxon>Ovalentaria</taxon>
        <taxon>Atherinomorphae</taxon>
        <taxon>Cyprinodontiformes</taxon>
        <taxon>Nothobranchiidae</taxon>
        <taxon>Nothobranchius</taxon>
    </lineage>
</organism>
<dbReference type="Ensembl" id="ENSNFUT00015018989.1">
    <property type="protein sequence ID" value="ENSNFUP00015018163.1"/>
    <property type="gene ID" value="ENSNFUG00015008661.1"/>
</dbReference>
<evidence type="ECO:0000256" key="5">
    <source>
        <dbReference type="RuleBase" id="RU281113"/>
    </source>
</evidence>
<evidence type="ECO:0000313" key="10">
    <source>
        <dbReference type="Proteomes" id="UP000694548"/>
    </source>
</evidence>
<accession>A0A1A7ZWV7</accession>
<dbReference type="InterPro" id="IPR050676">
    <property type="entry name" value="IL-12"/>
</dbReference>
<keyword evidence="10" id="KW-1185">Reference proteome</keyword>
<dbReference type="GeneID" id="107386759"/>
<keyword evidence="5" id="KW-0964">Secreted</keyword>
<dbReference type="Gene3D" id="2.60.40.10">
    <property type="entry name" value="Immunoglobulins"/>
    <property type="match status" value="2"/>
</dbReference>
<gene>
    <name evidence="8" type="primary">IL12BB</name>
    <name evidence="5 9" type="synonym">IL12B</name>
    <name evidence="7" type="ORF">G4P62_011234</name>
</gene>
<dbReference type="PROSITE" id="PS50835">
    <property type="entry name" value="IG_LIKE"/>
    <property type="match status" value="1"/>
</dbReference>
<evidence type="ECO:0000259" key="6">
    <source>
        <dbReference type="PROSITE" id="PS50835"/>
    </source>
</evidence>
<comment type="subunit">
    <text evidence="5">Heterodimer with IL12A; disulfide-linked. The heterodimer is known as interleukin IL-12.</text>
</comment>
<feature type="signal peptide" evidence="5">
    <location>
        <begin position="1"/>
        <end position="16"/>
    </location>
</feature>